<gene>
    <name evidence="3" type="ORF">H4W79_003146</name>
</gene>
<feature type="signal peptide" evidence="1">
    <location>
        <begin position="1"/>
        <end position="25"/>
    </location>
</feature>
<dbReference type="InterPro" id="IPR000914">
    <property type="entry name" value="SBP_5_dom"/>
</dbReference>
<protein>
    <submittedName>
        <fullName evidence="3">Peptide/nickel transport system substrate-binding protein</fullName>
    </submittedName>
</protein>
<dbReference type="Proteomes" id="UP000598217">
    <property type="component" value="Unassembled WGS sequence"/>
</dbReference>
<dbReference type="Gene3D" id="3.40.190.10">
    <property type="entry name" value="Periplasmic binding protein-like II"/>
    <property type="match status" value="1"/>
</dbReference>
<feature type="domain" description="Solute-binding protein family 5" evidence="2">
    <location>
        <begin position="97"/>
        <end position="471"/>
    </location>
</feature>
<dbReference type="PANTHER" id="PTHR30290">
    <property type="entry name" value="PERIPLASMIC BINDING COMPONENT OF ABC TRANSPORTER"/>
    <property type="match status" value="1"/>
</dbReference>
<keyword evidence="1" id="KW-0732">Signal</keyword>
<evidence type="ECO:0000256" key="1">
    <source>
        <dbReference type="SAM" id="SignalP"/>
    </source>
</evidence>
<proteinExistence type="predicted"/>
<accession>A0ABR9HIS7</accession>
<evidence type="ECO:0000259" key="2">
    <source>
        <dbReference type="Pfam" id="PF00496"/>
    </source>
</evidence>
<dbReference type="Gene3D" id="3.10.105.10">
    <property type="entry name" value="Dipeptide-binding Protein, Domain 3"/>
    <property type="match status" value="1"/>
</dbReference>
<dbReference type="PANTHER" id="PTHR30290:SF65">
    <property type="entry name" value="MONOACYL PHOSPHATIDYLINOSITOL TETRAMANNOSIDE-BINDING PROTEIN LPQW-RELATED"/>
    <property type="match status" value="1"/>
</dbReference>
<dbReference type="SUPFAM" id="SSF53850">
    <property type="entry name" value="Periplasmic binding protein-like II"/>
    <property type="match status" value="1"/>
</dbReference>
<dbReference type="PIRSF" id="PIRSF002741">
    <property type="entry name" value="MppA"/>
    <property type="match status" value="1"/>
</dbReference>
<evidence type="ECO:0000313" key="3">
    <source>
        <dbReference type="EMBL" id="MBE1458932.1"/>
    </source>
</evidence>
<dbReference type="Pfam" id="PF00496">
    <property type="entry name" value="SBP_bac_5"/>
    <property type="match status" value="1"/>
</dbReference>
<dbReference type="Gene3D" id="3.90.76.10">
    <property type="entry name" value="Dipeptide-binding Protein, Domain 1"/>
    <property type="match status" value="1"/>
</dbReference>
<name>A0ABR9HIS7_9ACTN</name>
<reference evidence="3 4" key="1">
    <citation type="submission" date="2020-10" db="EMBL/GenBank/DDBJ databases">
        <title>Sequencing the genomes of 1000 actinobacteria strains.</title>
        <authorList>
            <person name="Klenk H.-P."/>
        </authorList>
    </citation>
    <scope>NUCLEOTIDE SEQUENCE [LARGE SCALE GENOMIC DNA]</scope>
    <source>
        <strain evidence="3 4">DSM 45157</strain>
    </source>
</reference>
<dbReference type="InterPro" id="IPR030678">
    <property type="entry name" value="Peptide/Ni-bd"/>
</dbReference>
<sequence length="575" mass="62990">MRITGKIAKTTAVVTAGALVLSACSANDSGSDGDNASNSAAITLAWDQEYDSYNNTTAGANSSKNAVINHAVTSGFWYFGEDGEVTPNTDLGTYELTSEDPQIVEYSINPDAVWSDGEDIDCADMMLWWAQQTGRYDFSTIGTGGIEDTVMPDCEIGDKDFALEYEVPYADWASNGPSNGNTTLMPAHVVAEQGGLTVEELVQAIRDEDNDALADAAEFFNEGWTVSGSLPDEELIPSSGPYKIAAYDAGQSLTLEPNENWWGEAPTTESIVYRWIAADEQTQALENLEVNIVRPQPSVDLKNQVDALSGVQVEVYDEYIYEHLDFNFDSSPFSDRDLREAFANCVPRQLIVDNLIKPIQPEAETMDVRNISPFDPGYEEAVAASGGDAYAEVDLDRSRELLEEADAVGQEVRLGFIADNPRRAQTAELIKDSCDEAGFDVQMNAEATFFDSDGGLSQNTYDVAMFAWSGSAEVSGWNSTYRSPEECTADGKGNNNGCYSNDELDKLLQDVLQEADTEAQLEIINEIETILWDDLVTIPLFSHPGLAAWSDNLENVQPNPAQTDIVWNMWEWSAQ</sequence>
<dbReference type="CDD" id="cd08501">
    <property type="entry name" value="PBP2_Lpqw"/>
    <property type="match status" value="1"/>
</dbReference>
<dbReference type="RefSeq" id="WP_191271923.1">
    <property type="nucleotide sequence ID" value="NZ_BMXJ01000005.1"/>
</dbReference>
<keyword evidence="4" id="KW-1185">Reference proteome</keyword>
<dbReference type="PROSITE" id="PS51257">
    <property type="entry name" value="PROKAR_LIPOPROTEIN"/>
    <property type="match status" value="1"/>
</dbReference>
<organism evidence="3 4">
    <name type="scientific">Nocardiopsis terrae</name>
    <dbReference type="NCBI Taxonomy" id="372655"/>
    <lineage>
        <taxon>Bacteria</taxon>
        <taxon>Bacillati</taxon>
        <taxon>Actinomycetota</taxon>
        <taxon>Actinomycetes</taxon>
        <taxon>Streptosporangiales</taxon>
        <taxon>Nocardiopsidaceae</taxon>
        <taxon>Nocardiopsis</taxon>
    </lineage>
</organism>
<dbReference type="EMBL" id="JADBDY010000001">
    <property type="protein sequence ID" value="MBE1458932.1"/>
    <property type="molecule type" value="Genomic_DNA"/>
</dbReference>
<dbReference type="InterPro" id="IPR039424">
    <property type="entry name" value="SBP_5"/>
</dbReference>
<feature type="chain" id="PRO_5046974364" evidence="1">
    <location>
        <begin position="26"/>
        <end position="575"/>
    </location>
</feature>
<evidence type="ECO:0000313" key="4">
    <source>
        <dbReference type="Proteomes" id="UP000598217"/>
    </source>
</evidence>
<comment type="caution">
    <text evidence="3">The sequence shown here is derived from an EMBL/GenBank/DDBJ whole genome shotgun (WGS) entry which is preliminary data.</text>
</comment>